<proteinExistence type="predicted"/>
<evidence type="ECO:0000256" key="1">
    <source>
        <dbReference type="ARBA" id="ARBA00004236"/>
    </source>
</evidence>
<dbReference type="GO" id="GO:0005886">
    <property type="term" value="C:plasma membrane"/>
    <property type="evidence" value="ECO:0007669"/>
    <property type="project" value="UniProtKB-SubCell"/>
</dbReference>
<comment type="subcellular location">
    <subcellularLocation>
        <location evidence="1">Cell membrane</location>
    </subcellularLocation>
</comment>
<dbReference type="Gene3D" id="1.10.510.10">
    <property type="entry name" value="Transferase(Phosphotransferase) domain 1"/>
    <property type="match status" value="1"/>
</dbReference>
<accession>A0AA88ANA4</accession>
<protein>
    <recommendedName>
        <fullName evidence="3">Protein kinase domain-containing protein</fullName>
    </recommendedName>
</protein>
<evidence type="ECO:0000256" key="2">
    <source>
        <dbReference type="ARBA" id="ARBA00022475"/>
    </source>
</evidence>
<gene>
    <name evidence="4" type="ORF">TIFTF001_018414</name>
</gene>
<name>A0AA88ANA4_FICCA</name>
<dbReference type="Pfam" id="PF07714">
    <property type="entry name" value="PK_Tyr_Ser-Thr"/>
    <property type="match status" value="1"/>
</dbReference>
<keyword evidence="2" id="KW-1003">Cell membrane</keyword>
<dbReference type="GO" id="GO:0005524">
    <property type="term" value="F:ATP binding"/>
    <property type="evidence" value="ECO:0007669"/>
    <property type="project" value="InterPro"/>
</dbReference>
<evidence type="ECO:0000259" key="3">
    <source>
        <dbReference type="PROSITE" id="PS50011"/>
    </source>
</evidence>
<dbReference type="InterPro" id="IPR050823">
    <property type="entry name" value="Plant_Ser_Thr_Prot_Kinase"/>
</dbReference>
<dbReference type="AlphaFoldDB" id="A0AA88ANA4"/>
<dbReference type="Gene3D" id="3.30.200.20">
    <property type="entry name" value="Phosphorylase Kinase, domain 1"/>
    <property type="match status" value="1"/>
</dbReference>
<keyword evidence="2" id="KW-0472">Membrane</keyword>
<dbReference type="PANTHER" id="PTHR45621">
    <property type="entry name" value="OS01G0588500 PROTEIN-RELATED"/>
    <property type="match status" value="1"/>
</dbReference>
<evidence type="ECO:0000313" key="5">
    <source>
        <dbReference type="Proteomes" id="UP001187192"/>
    </source>
</evidence>
<dbReference type="InterPro" id="IPR000719">
    <property type="entry name" value="Prot_kinase_dom"/>
</dbReference>
<feature type="domain" description="Protein kinase" evidence="3">
    <location>
        <begin position="31"/>
        <end position="298"/>
    </location>
</feature>
<dbReference type="Proteomes" id="UP001187192">
    <property type="component" value="Unassembled WGS sequence"/>
</dbReference>
<dbReference type="SUPFAM" id="SSF56112">
    <property type="entry name" value="Protein kinase-like (PK-like)"/>
    <property type="match status" value="1"/>
</dbReference>
<keyword evidence="5" id="KW-1185">Reference proteome</keyword>
<dbReference type="GO" id="GO:0004672">
    <property type="term" value="F:protein kinase activity"/>
    <property type="evidence" value="ECO:0007669"/>
    <property type="project" value="InterPro"/>
</dbReference>
<dbReference type="EMBL" id="BTGU01000030">
    <property type="protein sequence ID" value="GMN49258.1"/>
    <property type="molecule type" value="Genomic_DNA"/>
</dbReference>
<dbReference type="InterPro" id="IPR011009">
    <property type="entry name" value="Kinase-like_dom_sf"/>
</dbReference>
<organism evidence="4 5">
    <name type="scientific">Ficus carica</name>
    <name type="common">Common fig</name>
    <dbReference type="NCBI Taxonomy" id="3494"/>
    <lineage>
        <taxon>Eukaryota</taxon>
        <taxon>Viridiplantae</taxon>
        <taxon>Streptophyta</taxon>
        <taxon>Embryophyta</taxon>
        <taxon>Tracheophyta</taxon>
        <taxon>Spermatophyta</taxon>
        <taxon>Magnoliopsida</taxon>
        <taxon>eudicotyledons</taxon>
        <taxon>Gunneridae</taxon>
        <taxon>Pentapetalae</taxon>
        <taxon>rosids</taxon>
        <taxon>fabids</taxon>
        <taxon>Rosales</taxon>
        <taxon>Moraceae</taxon>
        <taxon>Ficeae</taxon>
        <taxon>Ficus</taxon>
    </lineage>
</organism>
<comment type="caution">
    <text evidence="4">The sequence shown here is derived from an EMBL/GenBank/DDBJ whole genome shotgun (WGS) entry which is preliminary data.</text>
</comment>
<dbReference type="InterPro" id="IPR001245">
    <property type="entry name" value="Ser-Thr/Tyr_kinase_cat_dom"/>
</dbReference>
<dbReference type="PROSITE" id="PS50011">
    <property type="entry name" value="PROTEIN_KINASE_DOM"/>
    <property type="match status" value="1"/>
</dbReference>
<evidence type="ECO:0000313" key="4">
    <source>
        <dbReference type="EMBL" id="GMN49258.1"/>
    </source>
</evidence>
<reference evidence="4" key="1">
    <citation type="submission" date="2023-07" db="EMBL/GenBank/DDBJ databases">
        <title>draft genome sequence of fig (Ficus carica).</title>
        <authorList>
            <person name="Takahashi T."/>
            <person name="Nishimura K."/>
        </authorList>
    </citation>
    <scope>NUCLEOTIDE SEQUENCE</scope>
</reference>
<sequence>MLKLPGQQHMMESSNLVVFTSDDLKSFTETFHEKNLIGTTQFGRLFRGRIQPQGPDVTVKIWDEQSSCISLVSDEYLMVKEEVKFLTHPTMNGHPNLVKLIGVCCEKEVRDDLNWIQRVNIMLQLASLIEYLHTQDKPYMILNISGSHILLDWDCKPKLCDFGLISGGTMGEINTLKKQIPMPIGYADPFSATRVGYRQTSSDVFSFGVILLGLISRRVLDLEKVNRPEFVIDSLVHCWARNEYRPNCSLAHKSLVEDWGYNSEDGTTITEIGIRCTEFFPKNRPTMKGVVERLKSLLVFQRVGDTRPNKREKKFLVDHAMIM</sequence>